<dbReference type="InterPro" id="IPR011251">
    <property type="entry name" value="Luciferase-like_dom"/>
</dbReference>
<evidence type="ECO:0000313" key="8">
    <source>
        <dbReference type="EMBL" id="OJJ08221.1"/>
    </source>
</evidence>
<dbReference type="RefSeq" id="XP_040673983.1">
    <property type="nucleotide sequence ID" value="XM_040813774.1"/>
</dbReference>
<comment type="similarity">
    <text evidence="5">Belongs to the NtaA/SnaA/DszA monooxygenase family.</text>
</comment>
<evidence type="ECO:0000313" key="9">
    <source>
        <dbReference type="Proteomes" id="UP000184073"/>
    </source>
</evidence>
<evidence type="ECO:0000256" key="5">
    <source>
        <dbReference type="ARBA" id="ARBA00033748"/>
    </source>
</evidence>
<sequence length="414" mass="45828">MKIALAEPSTGSGHQSPGLWTHPEDESYRFNDIDHWIELAQLLESAKFHGIFIADVLGGYDVYKGPRNLEPAIVSGAQWPVNEPLAVVPAMAAATKNIGFGVTVTTTYEQPYHLARRLSTVDHLTKGRIGWNIVTGYLDSAARNLIGKDQPQHDDRYAVAEEYIKVAYKLWESSWRDDAVVLDRQRRVYTEPSRVREINHEGKYFNVPGPHLTQPSPQRTPVILQAGTSKAGKTFAAQHAEAIFVAGHSPSVVAKNIAEIRELAKTEYGRDPQKIKFLALLCPIIGKTEEEAQEKFKYYRSLGSIDGALALFGGWTGINLDVYGEDEELRNVPSNAIRYVHSSLKCQAISLTGAGPPSRAGPRRRPKSPDGPRRPSASTSQSADWAQRRSEPQSRSQTRWSAGCARPMSTASTW</sequence>
<reference evidence="9" key="1">
    <citation type="journal article" date="2017" name="Genome Biol.">
        <title>Comparative genomics reveals high biological diversity and specific adaptations in the industrially and medically important fungal genus Aspergillus.</title>
        <authorList>
            <person name="de Vries R.P."/>
            <person name="Riley R."/>
            <person name="Wiebenga A."/>
            <person name="Aguilar-Osorio G."/>
            <person name="Amillis S."/>
            <person name="Uchima C.A."/>
            <person name="Anderluh G."/>
            <person name="Asadollahi M."/>
            <person name="Askin M."/>
            <person name="Barry K."/>
            <person name="Battaglia E."/>
            <person name="Bayram O."/>
            <person name="Benocci T."/>
            <person name="Braus-Stromeyer S.A."/>
            <person name="Caldana C."/>
            <person name="Canovas D."/>
            <person name="Cerqueira G.C."/>
            <person name="Chen F."/>
            <person name="Chen W."/>
            <person name="Choi C."/>
            <person name="Clum A."/>
            <person name="Dos Santos R.A."/>
            <person name="Damasio A.R."/>
            <person name="Diallinas G."/>
            <person name="Emri T."/>
            <person name="Fekete E."/>
            <person name="Flipphi M."/>
            <person name="Freyberg S."/>
            <person name="Gallo A."/>
            <person name="Gournas C."/>
            <person name="Habgood R."/>
            <person name="Hainaut M."/>
            <person name="Harispe M.L."/>
            <person name="Henrissat B."/>
            <person name="Hilden K.S."/>
            <person name="Hope R."/>
            <person name="Hossain A."/>
            <person name="Karabika E."/>
            <person name="Karaffa L."/>
            <person name="Karanyi Z."/>
            <person name="Krasevec N."/>
            <person name="Kuo A."/>
            <person name="Kusch H."/>
            <person name="LaButti K."/>
            <person name="Lagendijk E.L."/>
            <person name="Lapidus A."/>
            <person name="Levasseur A."/>
            <person name="Lindquist E."/>
            <person name="Lipzen A."/>
            <person name="Logrieco A.F."/>
            <person name="MacCabe A."/>
            <person name="Maekelae M.R."/>
            <person name="Malavazi I."/>
            <person name="Melin P."/>
            <person name="Meyer V."/>
            <person name="Mielnichuk N."/>
            <person name="Miskei M."/>
            <person name="Molnar A.P."/>
            <person name="Mule G."/>
            <person name="Ngan C.Y."/>
            <person name="Orejas M."/>
            <person name="Orosz E."/>
            <person name="Ouedraogo J.P."/>
            <person name="Overkamp K.M."/>
            <person name="Park H.-S."/>
            <person name="Perrone G."/>
            <person name="Piumi F."/>
            <person name="Punt P.J."/>
            <person name="Ram A.F."/>
            <person name="Ramon A."/>
            <person name="Rauscher S."/>
            <person name="Record E."/>
            <person name="Riano-Pachon D.M."/>
            <person name="Robert V."/>
            <person name="Roehrig J."/>
            <person name="Ruller R."/>
            <person name="Salamov A."/>
            <person name="Salih N.S."/>
            <person name="Samson R.A."/>
            <person name="Sandor E."/>
            <person name="Sanguinetti M."/>
            <person name="Schuetze T."/>
            <person name="Sepcic K."/>
            <person name="Shelest E."/>
            <person name="Sherlock G."/>
            <person name="Sophianopoulou V."/>
            <person name="Squina F.M."/>
            <person name="Sun H."/>
            <person name="Susca A."/>
            <person name="Todd R.B."/>
            <person name="Tsang A."/>
            <person name="Unkles S.E."/>
            <person name="van de Wiele N."/>
            <person name="van Rossen-Uffink D."/>
            <person name="Oliveira J.V."/>
            <person name="Vesth T.C."/>
            <person name="Visser J."/>
            <person name="Yu J.-H."/>
            <person name="Zhou M."/>
            <person name="Andersen M.R."/>
            <person name="Archer D.B."/>
            <person name="Baker S.E."/>
            <person name="Benoit I."/>
            <person name="Brakhage A.A."/>
            <person name="Braus G.H."/>
            <person name="Fischer R."/>
            <person name="Frisvad J.C."/>
            <person name="Goldman G.H."/>
            <person name="Houbraken J."/>
            <person name="Oakley B."/>
            <person name="Pocsi I."/>
            <person name="Scazzocchio C."/>
            <person name="Seiboth B."/>
            <person name="vanKuyk P.A."/>
            <person name="Wortman J."/>
            <person name="Dyer P.S."/>
            <person name="Grigoriev I.V."/>
        </authorList>
    </citation>
    <scope>NUCLEOTIDE SEQUENCE [LARGE SCALE GENOMIC DNA]</scope>
    <source>
        <strain evidence="9">CBS 583.65</strain>
    </source>
</reference>
<dbReference type="EMBL" id="KV878139">
    <property type="protein sequence ID" value="OJJ08221.1"/>
    <property type="molecule type" value="Genomic_DNA"/>
</dbReference>
<evidence type="ECO:0000256" key="2">
    <source>
        <dbReference type="ARBA" id="ARBA00022643"/>
    </source>
</evidence>
<dbReference type="PANTHER" id="PTHR30011:SF16">
    <property type="entry name" value="C2H2 FINGER DOMAIN TRANSCRIPTION FACTOR (EUROFUNG)-RELATED"/>
    <property type="match status" value="1"/>
</dbReference>
<dbReference type="InterPro" id="IPR016215">
    <property type="entry name" value="NTA_MOA"/>
</dbReference>
<dbReference type="VEuPathDB" id="FungiDB:ASPVEDRAFT_47400"/>
<dbReference type="NCBIfam" id="TIGR03860">
    <property type="entry name" value="FMN_nitrolo"/>
    <property type="match status" value="1"/>
</dbReference>
<evidence type="ECO:0000256" key="3">
    <source>
        <dbReference type="ARBA" id="ARBA00023002"/>
    </source>
</evidence>
<keyword evidence="2" id="KW-0288">FMN</keyword>
<evidence type="ECO:0000259" key="7">
    <source>
        <dbReference type="Pfam" id="PF00296"/>
    </source>
</evidence>
<gene>
    <name evidence="8" type="ORF">ASPVEDRAFT_47400</name>
</gene>
<dbReference type="SUPFAM" id="SSF51679">
    <property type="entry name" value="Bacterial luciferase-like"/>
    <property type="match status" value="1"/>
</dbReference>
<keyword evidence="3" id="KW-0560">Oxidoreductase</keyword>
<name>A0A1L9Q3A5_ASPVE</name>
<dbReference type="AlphaFoldDB" id="A0A1L9Q3A5"/>
<dbReference type="GO" id="GO:0016705">
    <property type="term" value="F:oxidoreductase activity, acting on paired donors, with incorporation or reduction of molecular oxygen"/>
    <property type="evidence" value="ECO:0007669"/>
    <property type="project" value="InterPro"/>
</dbReference>
<feature type="region of interest" description="Disordered" evidence="6">
    <location>
        <begin position="351"/>
        <end position="414"/>
    </location>
</feature>
<protein>
    <recommendedName>
        <fullName evidence="7">Luciferase-like domain-containing protein</fullName>
    </recommendedName>
</protein>
<dbReference type="OrthoDB" id="5561043at2759"/>
<dbReference type="InterPro" id="IPR036661">
    <property type="entry name" value="Luciferase-like_sf"/>
</dbReference>
<dbReference type="Proteomes" id="UP000184073">
    <property type="component" value="Unassembled WGS sequence"/>
</dbReference>
<evidence type="ECO:0000256" key="6">
    <source>
        <dbReference type="SAM" id="MobiDB-lite"/>
    </source>
</evidence>
<dbReference type="STRING" id="1036611.A0A1L9Q3A5"/>
<accession>A0A1L9Q3A5</accession>
<dbReference type="PANTHER" id="PTHR30011">
    <property type="entry name" value="ALKANESULFONATE MONOOXYGENASE-RELATED"/>
    <property type="match status" value="1"/>
</dbReference>
<organism evidence="8 9">
    <name type="scientific">Aspergillus versicolor CBS 583.65</name>
    <dbReference type="NCBI Taxonomy" id="1036611"/>
    <lineage>
        <taxon>Eukaryota</taxon>
        <taxon>Fungi</taxon>
        <taxon>Dikarya</taxon>
        <taxon>Ascomycota</taxon>
        <taxon>Pezizomycotina</taxon>
        <taxon>Eurotiomycetes</taxon>
        <taxon>Eurotiomycetidae</taxon>
        <taxon>Eurotiales</taxon>
        <taxon>Aspergillaceae</taxon>
        <taxon>Aspergillus</taxon>
        <taxon>Aspergillus subgen. Nidulantes</taxon>
    </lineage>
</organism>
<feature type="domain" description="Luciferase-like" evidence="7">
    <location>
        <begin position="25"/>
        <end position="303"/>
    </location>
</feature>
<dbReference type="Gene3D" id="3.20.20.30">
    <property type="entry name" value="Luciferase-like domain"/>
    <property type="match status" value="1"/>
</dbReference>
<evidence type="ECO:0000256" key="4">
    <source>
        <dbReference type="ARBA" id="ARBA00023033"/>
    </source>
</evidence>
<proteinExistence type="inferred from homology"/>
<keyword evidence="9" id="KW-1185">Reference proteome</keyword>
<dbReference type="InterPro" id="IPR051260">
    <property type="entry name" value="Diverse_substr_monoxygenases"/>
</dbReference>
<keyword evidence="4" id="KW-0503">Monooxygenase</keyword>
<dbReference type="GO" id="GO:0004497">
    <property type="term" value="F:monooxygenase activity"/>
    <property type="evidence" value="ECO:0007669"/>
    <property type="project" value="UniProtKB-KW"/>
</dbReference>
<dbReference type="Pfam" id="PF00296">
    <property type="entry name" value="Bac_luciferase"/>
    <property type="match status" value="1"/>
</dbReference>
<keyword evidence="1" id="KW-0285">Flavoprotein</keyword>
<evidence type="ECO:0000256" key="1">
    <source>
        <dbReference type="ARBA" id="ARBA00022630"/>
    </source>
</evidence>
<dbReference type="GeneID" id="63729285"/>
<feature type="region of interest" description="Disordered" evidence="6">
    <location>
        <begin position="1"/>
        <end position="20"/>
    </location>
</feature>